<dbReference type="RefSeq" id="WP_127907243.1">
    <property type="nucleotide sequence ID" value="NZ_RQXX01000004.1"/>
</dbReference>
<evidence type="ECO:0000313" key="2">
    <source>
        <dbReference type="Proteomes" id="UP000285908"/>
    </source>
</evidence>
<protein>
    <submittedName>
        <fullName evidence="1">Uncharacterized protein</fullName>
    </submittedName>
</protein>
<name>A0A438AG39_9RHOB</name>
<keyword evidence="2" id="KW-1185">Reference proteome</keyword>
<sequence>MLGAAGEKKEAPEAEFAAVEAPALEFPEDLATLYRAQVVALADTLSDPKMVHRASEILGGLIDRIVIRHEATAGHSAEIRGKPP</sequence>
<comment type="caution">
    <text evidence="1">The sequence shown here is derived from an EMBL/GenBank/DDBJ whole genome shotgun (WGS) entry which is preliminary data.</text>
</comment>
<reference evidence="1 2" key="1">
    <citation type="submission" date="2018-11" db="EMBL/GenBank/DDBJ databases">
        <title>Mesobaculum littorinae gen. nov., sp. nov., isolated from Littorina scabra that represents a novel genus of the order Rhodobacteraceae.</title>
        <authorList>
            <person name="Li F."/>
        </authorList>
    </citation>
    <scope>NUCLEOTIDE SEQUENCE [LARGE SCALE GENOMIC DNA]</scope>
    <source>
        <strain evidence="1 2">M0103</strain>
    </source>
</reference>
<dbReference type="EMBL" id="RQXX01000004">
    <property type="protein sequence ID" value="RVV97648.1"/>
    <property type="molecule type" value="Genomic_DNA"/>
</dbReference>
<gene>
    <name evidence="1" type="ORF">EKE94_14055</name>
</gene>
<dbReference type="AlphaFoldDB" id="A0A438AG39"/>
<evidence type="ECO:0000313" key="1">
    <source>
        <dbReference type="EMBL" id="RVV97648.1"/>
    </source>
</evidence>
<dbReference type="Proteomes" id="UP000285908">
    <property type="component" value="Unassembled WGS sequence"/>
</dbReference>
<organism evidence="1 2">
    <name type="scientific">Mesobaculum littorinae</name>
    <dbReference type="NCBI Taxonomy" id="2486419"/>
    <lineage>
        <taxon>Bacteria</taxon>
        <taxon>Pseudomonadati</taxon>
        <taxon>Pseudomonadota</taxon>
        <taxon>Alphaproteobacteria</taxon>
        <taxon>Rhodobacterales</taxon>
        <taxon>Roseobacteraceae</taxon>
        <taxon>Mesobaculum</taxon>
    </lineage>
</organism>
<proteinExistence type="predicted"/>
<accession>A0A438AG39</accession>